<dbReference type="OrthoDB" id="4215474at2759"/>
<name>A0A0C2WLP7_SERVB</name>
<dbReference type="AlphaFoldDB" id="A0A0C2WLP7"/>
<dbReference type="SUPFAM" id="SSF53092">
    <property type="entry name" value="Creatinase/prolidase N-terminal domain"/>
    <property type="match status" value="1"/>
</dbReference>
<dbReference type="Proteomes" id="UP000054097">
    <property type="component" value="Unassembled WGS sequence"/>
</dbReference>
<dbReference type="EMBL" id="KN824300">
    <property type="protein sequence ID" value="KIM27243.1"/>
    <property type="molecule type" value="Genomic_DNA"/>
</dbReference>
<feature type="domain" description="Aminopeptidase P N-terminal" evidence="6">
    <location>
        <begin position="48"/>
        <end position="183"/>
    </location>
</feature>
<dbReference type="STRING" id="933852.A0A0C2WLP7"/>
<proteinExistence type="inferred from homology"/>
<dbReference type="Pfam" id="PF00557">
    <property type="entry name" value="Peptidase_M24"/>
    <property type="match status" value="1"/>
</dbReference>
<dbReference type="PANTHER" id="PTHR43226:SF4">
    <property type="entry name" value="XAA-PRO AMINOPEPTIDASE 3"/>
    <property type="match status" value="1"/>
</dbReference>
<dbReference type="InterPro" id="IPR036005">
    <property type="entry name" value="Creatinase/aminopeptidase-like"/>
</dbReference>
<evidence type="ECO:0000313" key="7">
    <source>
        <dbReference type="EMBL" id="KIM27243.1"/>
    </source>
</evidence>
<keyword evidence="3" id="KW-0479">Metal-binding</keyword>
<evidence type="ECO:0000256" key="4">
    <source>
        <dbReference type="ARBA" id="ARBA00022801"/>
    </source>
</evidence>
<evidence type="ECO:0000256" key="2">
    <source>
        <dbReference type="ARBA" id="ARBA00008766"/>
    </source>
</evidence>
<dbReference type="SMART" id="SM01011">
    <property type="entry name" value="AMP_N"/>
    <property type="match status" value="1"/>
</dbReference>
<evidence type="ECO:0000256" key="5">
    <source>
        <dbReference type="ARBA" id="ARBA00023211"/>
    </source>
</evidence>
<dbReference type="InterPro" id="IPR052433">
    <property type="entry name" value="X-Pro_dipept-like"/>
</dbReference>
<dbReference type="InterPro" id="IPR029149">
    <property type="entry name" value="Creatin/AminoP/Spt16_N"/>
</dbReference>
<dbReference type="GO" id="GO:0070006">
    <property type="term" value="F:metalloaminopeptidase activity"/>
    <property type="evidence" value="ECO:0007669"/>
    <property type="project" value="InterPro"/>
</dbReference>
<dbReference type="PANTHER" id="PTHR43226">
    <property type="entry name" value="XAA-PRO AMINOPEPTIDASE 3"/>
    <property type="match status" value="1"/>
</dbReference>
<accession>A0A0C2WLP7</accession>
<dbReference type="InterPro" id="IPR007865">
    <property type="entry name" value="Aminopep_P_N"/>
</dbReference>
<keyword evidence="8" id="KW-1185">Reference proteome</keyword>
<keyword evidence="4" id="KW-0378">Hydrolase</keyword>
<dbReference type="GO" id="GO:0005739">
    <property type="term" value="C:mitochondrion"/>
    <property type="evidence" value="ECO:0007669"/>
    <property type="project" value="TreeGrafter"/>
</dbReference>
<dbReference type="Pfam" id="PF05195">
    <property type="entry name" value="AMP_N"/>
    <property type="match status" value="1"/>
</dbReference>
<evidence type="ECO:0000256" key="3">
    <source>
        <dbReference type="ARBA" id="ARBA00022723"/>
    </source>
</evidence>
<comment type="cofactor">
    <cofactor evidence="1">
        <name>Mn(2+)</name>
        <dbReference type="ChEBI" id="CHEBI:29035"/>
    </cofactor>
</comment>
<evidence type="ECO:0000313" key="8">
    <source>
        <dbReference type="Proteomes" id="UP000054097"/>
    </source>
</evidence>
<sequence>MFSRTSQRLCNRHLRRMYASVEQNLFGQPHPSTHPHLFSSSHELTPGIAKEEYHQRRKKLMEALPDGSIAVLRAGQIKYMSKNIFYRFRQASDFWYLTGFEEDSAAVILEKNGSPVGYSMTLFCASKNPKKQMWDGPVTGPEGAMQNFGADMAFDIGHFNNQLSTIISSSSHVYTDLSSARLTTPKSRKSILNYLNPASSHFPSSAGSSHSHLGPVLSDFDSILSQYGTGKLKNLTKEVGKLRRIKSPAEKRIMKGAATRSARAHALTMQFAHPGLSEADLEAHFQYTCALSHDVNDGLGGSGCQRPAYVPVVASGKNALTIHHTANNQVIREGELVLLDGGGEWNGYASDITRTFPVSGRFTAPQRALYQAVLNVQKKCISMICTGSLMPSPGSSLTGGESSNLTIPALHRLSCQLLTEELNKLGFNLGSSRNVEEQLYPHLVGHGVGIDLHESDGWRNEELQAGQVITIEPGVYVPVDRRYPEEFHGIGIRIEDEVLIEEDHGVVLTVDAPKEVVDVEATCQGLVKIY</sequence>
<reference evidence="8" key="2">
    <citation type="submission" date="2015-01" db="EMBL/GenBank/DDBJ databases">
        <title>Evolutionary Origins and Diversification of the Mycorrhizal Mutualists.</title>
        <authorList>
            <consortium name="DOE Joint Genome Institute"/>
            <consortium name="Mycorrhizal Genomics Consortium"/>
            <person name="Kohler A."/>
            <person name="Kuo A."/>
            <person name="Nagy L.G."/>
            <person name="Floudas D."/>
            <person name="Copeland A."/>
            <person name="Barry K.W."/>
            <person name="Cichocki N."/>
            <person name="Veneault-Fourrey C."/>
            <person name="LaButti K."/>
            <person name="Lindquist E.A."/>
            <person name="Lipzen A."/>
            <person name="Lundell T."/>
            <person name="Morin E."/>
            <person name="Murat C."/>
            <person name="Riley R."/>
            <person name="Ohm R."/>
            <person name="Sun H."/>
            <person name="Tunlid A."/>
            <person name="Henrissat B."/>
            <person name="Grigoriev I.V."/>
            <person name="Hibbett D.S."/>
            <person name="Martin F."/>
        </authorList>
    </citation>
    <scope>NUCLEOTIDE SEQUENCE [LARGE SCALE GENOMIC DNA]</scope>
    <source>
        <strain evidence="8">MAFF 305830</strain>
    </source>
</reference>
<dbReference type="HOGENOM" id="CLU_017266_1_1_1"/>
<dbReference type="Gene3D" id="3.90.230.10">
    <property type="entry name" value="Creatinase/methionine aminopeptidase superfamily"/>
    <property type="match status" value="1"/>
</dbReference>
<dbReference type="Gene3D" id="3.40.350.10">
    <property type="entry name" value="Creatinase/prolidase N-terminal domain"/>
    <property type="match status" value="1"/>
</dbReference>
<dbReference type="GO" id="GO:0006508">
    <property type="term" value="P:proteolysis"/>
    <property type="evidence" value="ECO:0007669"/>
    <property type="project" value="TreeGrafter"/>
</dbReference>
<keyword evidence="5" id="KW-0464">Manganese</keyword>
<dbReference type="SUPFAM" id="SSF55920">
    <property type="entry name" value="Creatinase/aminopeptidase"/>
    <property type="match status" value="1"/>
</dbReference>
<gene>
    <name evidence="7" type="ORF">M408DRAFT_171395</name>
</gene>
<protein>
    <recommendedName>
        <fullName evidence="6">Aminopeptidase P N-terminal domain-containing protein</fullName>
    </recommendedName>
</protein>
<reference evidence="7 8" key="1">
    <citation type="submission" date="2014-04" db="EMBL/GenBank/DDBJ databases">
        <authorList>
            <consortium name="DOE Joint Genome Institute"/>
            <person name="Kuo A."/>
            <person name="Zuccaro A."/>
            <person name="Kohler A."/>
            <person name="Nagy L.G."/>
            <person name="Floudas D."/>
            <person name="Copeland A."/>
            <person name="Barry K.W."/>
            <person name="Cichocki N."/>
            <person name="Veneault-Fourrey C."/>
            <person name="LaButti K."/>
            <person name="Lindquist E.A."/>
            <person name="Lipzen A."/>
            <person name="Lundell T."/>
            <person name="Morin E."/>
            <person name="Murat C."/>
            <person name="Sun H."/>
            <person name="Tunlid A."/>
            <person name="Henrissat B."/>
            <person name="Grigoriev I.V."/>
            <person name="Hibbett D.S."/>
            <person name="Martin F."/>
            <person name="Nordberg H.P."/>
            <person name="Cantor M.N."/>
            <person name="Hua S.X."/>
        </authorList>
    </citation>
    <scope>NUCLEOTIDE SEQUENCE [LARGE SCALE GENOMIC DNA]</scope>
    <source>
        <strain evidence="7 8">MAFF 305830</strain>
    </source>
</reference>
<organism evidence="7 8">
    <name type="scientific">Serendipita vermifera MAFF 305830</name>
    <dbReference type="NCBI Taxonomy" id="933852"/>
    <lineage>
        <taxon>Eukaryota</taxon>
        <taxon>Fungi</taxon>
        <taxon>Dikarya</taxon>
        <taxon>Basidiomycota</taxon>
        <taxon>Agaricomycotina</taxon>
        <taxon>Agaricomycetes</taxon>
        <taxon>Sebacinales</taxon>
        <taxon>Serendipitaceae</taxon>
        <taxon>Serendipita</taxon>
    </lineage>
</organism>
<comment type="similarity">
    <text evidence="2">Belongs to the peptidase M24B family.</text>
</comment>
<dbReference type="InterPro" id="IPR000994">
    <property type="entry name" value="Pept_M24"/>
</dbReference>
<evidence type="ECO:0000256" key="1">
    <source>
        <dbReference type="ARBA" id="ARBA00001936"/>
    </source>
</evidence>
<evidence type="ECO:0000259" key="6">
    <source>
        <dbReference type="SMART" id="SM01011"/>
    </source>
</evidence>
<dbReference type="GO" id="GO:0030145">
    <property type="term" value="F:manganese ion binding"/>
    <property type="evidence" value="ECO:0007669"/>
    <property type="project" value="InterPro"/>
</dbReference>